<evidence type="ECO:0000313" key="1">
    <source>
        <dbReference type="EMBL" id="MBB6541883.1"/>
    </source>
</evidence>
<organism evidence="1 2">
    <name type="scientific">Thalassotalea piscium</name>
    <dbReference type="NCBI Taxonomy" id="1230533"/>
    <lineage>
        <taxon>Bacteria</taxon>
        <taxon>Pseudomonadati</taxon>
        <taxon>Pseudomonadota</taxon>
        <taxon>Gammaproteobacteria</taxon>
        <taxon>Alteromonadales</taxon>
        <taxon>Colwelliaceae</taxon>
        <taxon>Thalassotalea</taxon>
    </lineage>
</organism>
<name>A0A7X0NEG0_9GAMM</name>
<comment type="caution">
    <text evidence="1">The sequence shown here is derived from an EMBL/GenBank/DDBJ whole genome shotgun (WGS) entry which is preliminary data.</text>
</comment>
<accession>A0A7X0NEG0</accession>
<dbReference type="AlphaFoldDB" id="A0A7X0NEG0"/>
<proteinExistence type="predicted"/>
<protein>
    <submittedName>
        <fullName evidence="1">Uncharacterized protein</fullName>
    </submittedName>
</protein>
<keyword evidence="2" id="KW-1185">Reference proteome</keyword>
<dbReference type="Proteomes" id="UP000537141">
    <property type="component" value="Unassembled WGS sequence"/>
</dbReference>
<evidence type="ECO:0000313" key="2">
    <source>
        <dbReference type="Proteomes" id="UP000537141"/>
    </source>
</evidence>
<gene>
    <name evidence="1" type="ORF">HNQ55_000357</name>
</gene>
<reference evidence="1 2" key="1">
    <citation type="submission" date="2020-08" db="EMBL/GenBank/DDBJ databases">
        <title>Genomic Encyclopedia of Type Strains, Phase IV (KMG-IV): sequencing the most valuable type-strain genomes for metagenomic binning, comparative biology and taxonomic classification.</title>
        <authorList>
            <person name="Goeker M."/>
        </authorList>
    </citation>
    <scope>NUCLEOTIDE SEQUENCE [LARGE SCALE GENOMIC DNA]</scope>
    <source>
        <strain evidence="1 2">DSM 26287</strain>
    </source>
</reference>
<sequence>MLVKQSAKKFNLTDDQLKKVQARQKAQEIEDKKD</sequence>
<dbReference type="EMBL" id="JACHHU010000001">
    <property type="protein sequence ID" value="MBB6541883.1"/>
    <property type="molecule type" value="Genomic_DNA"/>
</dbReference>